<reference evidence="1 2" key="1">
    <citation type="submission" date="2023-07" db="EMBL/GenBank/DDBJ databases">
        <title>Genomic Encyclopedia of Type Strains, Phase IV (KMG-IV): sequencing the most valuable type-strain genomes for metagenomic binning, comparative biology and taxonomic classification.</title>
        <authorList>
            <person name="Goeker M."/>
        </authorList>
    </citation>
    <scope>NUCLEOTIDE SEQUENCE [LARGE SCALE GENOMIC DNA]</scope>
    <source>
        <strain evidence="1 2">DSM 23494</strain>
    </source>
</reference>
<sequence length="72" mass="7700">MTKTLELTFVNEEGGITRISIDQPKEPVDLPAIESSMGEMIAADVATSKSGSLTAVKGARLIERTVTDYDLS</sequence>
<protein>
    <recommendedName>
        <fullName evidence="3">DUF2922 domain-containing protein</fullName>
    </recommendedName>
</protein>
<evidence type="ECO:0000313" key="2">
    <source>
        <dbReference type="Proteomes" id="UP001238088"/>
    </source>
</evidence>
<proteinExistence type="predicted"/>
<dbReference type="RefSeq" id="WP_307473698.1">
    <property type="nucleotide sequence ID" value="NZ_JAUSUB010000005.1"/>
</dbReference>
<name>A0ABU0AEY5_9BACI</name>
<dbReference type="InterPro" id="IPR021321">
    <property type="entry name" value="DUF2922"/>
</dbReference>
<evidence type="ECO:0000313" key="1">
    <source>
        <dbReference type="EMBL" id="MDQ0269822.1"/>
    </source>
</evidence>
<comment type="caution">
    <text evidence="1">The sequence shown here is derived from an EMBL/GenBank/DDBJ whole genome shotgun (WGS) entry which is preliminary data.</text>
</comment>
<evidence type="ECO:0008006" key="3">
    <source>
        <dbReference type="Google" id="ProtNLM"/>
    </source>
</evidence>
<dbReference type="EMBL" id="JAUSUB010000005">
    <property type="protein sequence ID" value="MDQ0269822.1"/>
    <property type="molecule type" value="Genomic_DNA"/>
</dbReference>
<dbReference type="Proteomes" id="UP001238088">
    <property type="component" value="Unassembled WGS sequence"/>
</dbReference>
<organism evidence="1 2">
    <name type="scientific">Cytobacillus purgationiresistens</name>
    <dbReference type="NCBI Taxonomy" id="863449"/>
    <lineage>
        <taxon>Bacteria</taxon>
        <taxon>Bacillati</taxon>
        <taxon>Bacillota</taxon>
        <taxon>Bacilli</taxon>
        <taxon>Bacillales</taxon>
        <taxon>Bacillaceae</taxon>
        <taxon>Cytobacillus</taxon>
    </lineage>
</organism>
<dbReference type="Pfam" id="PF11148">
    <property type="entry name" value="DUF2922"/>
    <property type="match status" value="1"/>
</dbReference>
<accession>A0ABU0AEY5</accession>
<gene>
    <name evidence="1" type="ORF">J2S17_001694</name>
</gene>
<keyword evidence="2" id="KW-1185">Reference proteome</keyword>